<gene>
    <name evidence="1" type="ORF">DVH24_013843</name>
</gene>
<dbReference type="EMBL" id="RDQH01000333">
    <property type="protein sequence ID" value="RXH93267.1"/>
    <property type="molecule type" value="Genomic_DNA"/>
</dbReference>
<keyword evidence="2" id="KW-1185">Reference proteome</keyword>
<organism evidence="1 2">
    <name type="scientific">Malus domestica</name>
    <name type="common">Apple</name>
    <name type="synonym">Pyrus malus</name>
    <dbReference type="NCBI Taxonomy" id="3750"/>
    <lineage>
        <taxon>Eukaryota</taxon>
        <taxon>Viridiplantae</taxon>
        <taxon>Streptophyta</taxon>
        <taxon>Embryophyta</taxon>
        <taxon>Tracheophyta</taxon>
        <taxon>Spermatophyta</taxon>
        <taxon>Magnoliopsida</taxon>
        <taxon>eudicotyledons</taxon>
        <taxon>Gunneridae</taxon>
        <taxon>Pentapetalae</taxon>
        <taxon>rosids</taxon>
        <taxon>fabids</taxon>
        <taxon>Rosales</taxon>
        <taxon>Rosaceae</taxon>
        <taxon>Amygdaloideae</taxon>
        <taxon>Maleae</taxon>
        <taxon>Malus</taxon>
    </lineage>
</organism>
<reference evidence="1 2" key="1">
    <citation type="submission" date="2018-10" db="EMBL/GenBank/DDBJ databases">
        <title>A high-quality apple genome assembly.</title>
        <authorList>
            <person name="Hu J."/>
        </authorList>
    </citation>
    <scope>NUCLEOTIDE SEQUENCE [LARGE SCALE GENOMIC DNA]</scope>
    <source>
        <strain evidence="2">cv. HFTH1</strain>
        <tissue evidence="1">Young leaf</tissue>
    </source>
</reference>
<accession>A0A498JEL2</accession>
<protein>
    <submittedName>
        <fullName evidence="1">Uncharacterized protein</fullName>
    </submittedName>
</protein>
<sequence length="92" mass="10093">YYELGPDNPSYAAKFYDFCGAEDPEASSCTTSFHVSMMTIDPYNVTIQTPECFVIKPREGSDYSSFASQDDTPIGAMLGCLGLGGDVDLWKR</sequence>
<dbReference type="STRING" id="3750.A0A498JEL2"/>
<name>A0A498JEL2_MALDO</name>
<dbReference type="Proteomes" id="UP000290289">
    <property type="component" value="Chromosome 7"/>
</dbReference>
<evidence type="ECO:0000313" key="2">
    <source>
        <dbReference type="Proteomes" id="UP000290289"/>
    </source>
</evidence>
<comment type="caution">
    <text evidence="1">The sequence shown here is derived from an EMBL/GenBank/DDBJ whole genome shotgun (WGS) entry which is preliminary data.</text>
</comment>
<evidence type="ECO:0000313" key="1">
    <source>
        <dbReference type="EMBL" id="RXH93267.1"/>
    </source>
</evidence>
<feature type="non-terminal residue" evidence="1">
    <location>
        <position position="1"/>
    </location>
</feature>
<dbReference type="AlphaFoldDB" id="A0A498JEL2"/>
<proteinExistence type="predicted"/>